<protein>
    <submittedName>
        <fullName evidence="1">Uncharacterized protein</fullName>
    </submittedName>
</protein>
<dbReference type="EMBL" id="JAMDKS010000001">
    <property type="protein sequence ID" value="MEE6111754.1"/>
    <property type="molecule type" value="Genomic_DNA"/>
</dbReference>
<keyword evidence="2" id="KW-1185">Reference proteome</keyword>
<organism evidence="1 2">
    <name type="scientific">Avibacterium paragallinarum</name>
    <name type="common">Haemophilus gallinarum</name>
    <dbReference type="NCBI Taxonomy" id="728"/>
    <lineage>
        <taxon>Bacteria</taxon>
        <taxon>Pseudomonadati</taxon>
        <taxon>Pseudomonadota</taxon>
        <taxon>Gammaproteobacteria</taxon>
        <taxon>Pasteurellales</taxon>
        <taxon>Pasteurellaceae</taxon>
        <taxon>Avibacterium</taxon>
    </lineage>
</organism>
<reference evidence="1 2" key="1">
    <citation type="journal article" date="2022" name="Front. Microbiol.">
        <title>Commensal bacteria contribute to the growth of multidrug-resistant Avibacterium paragallinarum in chickens.</title>
        <authorList>
            <person name="Zhu J."/>
            <person name="Chen Y."/>
            <person name="Wu Y."/>
            <person name="Wang Y."/>
            <person name="Zhu K."/>
        </authorList>
    </citation>
    <scope>NUCLEOTIDE SEQUENCE [LARGE SCALE GENOMIC DNA]</scope>
    <source>
        <strain evidence="1 2">AV12</strain>
    </source>
</reference>
<proteinExistence type="predicted"/>
<gene>
    <name evidence="1" type="ORF">M5S25_00795</name>
</gene>
<evidence type="ECO:0000313" key="2">
    <source>
        <dbReference type="Proteomes" id="UP001352533"/>
    </source>
</evidence>
<comment type="caution">
    <text evidence="1">The sequence shown here is derived from an EMBL/GenBank/DDBJ whole genome shotgun (WGS) entry which is preliminary data.</text>
</comment>
<dbReference type="RefSeq" id="WP_179255225.1">
    <property type="nucleotide sequence ID" value="NZ_JACEWB010000001.1"/>
</dbReference>
<dbReference type="Proteomes" id="UP001352533">
    <property type="component" value="Unassembled WGS sequence"/>
</dbReference>
<name>A0ABU7QLV5_AVIPA</name>
<sequence>MNKNAPFIREIIDRTQTIKGERVRGNNPKEINVNIQAILKQQVIRTVL</sequence>
<accession>A0ABU7QLV5</accession>
<evidence type="ECO:0000313" key="1">
    <source>
        <dbReference type="EMBL" id="MEE6111754.1"/>
    </source>
</evidence>